<dbReference type="OrthoDB" id="3561020at2759"/>
<dbReference type="PANTHER" id="PTHR35910">
    <property type="entry name" value="2EXR DOMAIN-CONTAINING PROTEIN"/>
    <property type="match status" value="1"/>
</dbReference>
<dbReference type="AlphaFoldDB" id="A0A9N9L6H3"/>
<evidence type="ECO:0000313" key="2">
    <source>
        <dbReference type="EMBL" id="CAG8961031.1"/>
    </source>
</evidence>
<accession>A0A9N9L6H3</accession>
<proteinExistence type="predicted"/>
<evidence type="ECO:0000259" key="1">
    <source>
        <dbReference type="Pfam" id="PF20150"/>
    </source>
</evidence>
<feature type="domain" description="2EXR" evidence="1">
    <location>
        <begin position="2"/>
        <end position="125"/>
    </location>
</feature>
<dbReference type="EMBL" id="CAJVRL010000103">
    <property type="protein sequence ID" value="CAG8961031.1"/>
    <property type="molecule type" value="Genomic_DNA"/>
</dbReference>
<dbReference type="Proteomes" id="UP000696280">
    <property type="component" value="Unassembled WGS sequence"/>
</dbReference>
<dbReference type="PANTHER" id="PTHR35910:SF1">
    <property type="entry name" value="2EXR DOMAIN-CONTAINING PROTEIN"/>
    <property type="match status" value="1"/>
</dbReference>
<protein>
    <recommendedName>
        <fullName evidence="1">2EXR domain-containing protein</fullName>
    </recommendedName>
</protein>
<evidence type="ECO:0000313" key="3">
    <source>
        <dbReference type="Proteomes" id="UP000696280"/>
    </source>
</evidence>
<name>A0A9N9L6H3_9HELO</name>
<comment type="caution">
    <text evidence="2">The sequence shown here is derived from an EMBL/GenBank/DDBJ whole genome shotgun (WGS) entry which is preliminary data.</text>
</comment>
<organism evidence="2 3">
    <name type="scientific">Hymenoscyphus fraxineus</name>
    <dbReference type="NCBI Taxonomy" id="746836"/>
    <lineage>
        <taxon>Eukaryota</taxon>
        <taxon>Fungi</taxon>
        <taxon>Dikarya</taxon>
        <taxon>Ascomycota</taxon>
        <taxon>Pezizomycotina</taxon>
        <taxon>Leotiomycetes</taxon>
        <taxon>Helotiales</taxon>
        <taxon>Helotiaceae</taxon>
        <taxon>Hymenoscyphus</taxon>
    </lineage>
</organism>
<keyword evidence="3" id="KW-1185">Reference proteome</keyword>
<sequence>MFTCFPQLPSELRMRIWRYSACVDPKNILLEAKSTHYHDASTDKPIFIKPNDVVPDSAKIFVSYRASSNALSPPALLHVSREARTIALEFYRPEESTKRFHGSFNTPHHGSYERCVWVNWVTDTLLLERDREASGENEIRYQLVSHHISKVARQLPKHSLQVAFSADFADHEWFARSPILELIKTVIIYGKENPSSSPSWDRNFILAPFEASLDGVVLLIPPFERAGEMREYVLSGVTRVKNRLISEFDQLPADAKGETAGSKVRDMQLMFLKVEPSYS</sequence>
<reference evidence="2" key="1">
    <citation type="submission" date="2021-07" db="EMBL/GenBank/DDBJ databases">
        <authorList>
            <person name="Durling M."/>
        </authorList>
    </citation>
    <scope>NUCLEOTIDE SEQUENCE</scope>
</reference>
<dbReference type="Pfam" id="PF20150">
    <property type="entry name" value="2EXR"/>
    <property type="match status" value="1"/>
</dbReference>
<gene>
    <name evidence="2" type="ORF">HYFRA_00002571</name>
</gene>
<dbReference type="InterPro" id="IPR045518">
    <property type="entry name" value="2EXR"/>
</dbReference>